<keyword evidence="5 8" id="KW-0371">Homeobox</keyword>
<reference evidence="11 12" key="1">
    <citation type="submission" date="2020-08" db="EMBL/GenBank/DDBJ databases">
        <title>Plant Genome Project.</title>
        <authorList>
            <person name="Zhang R.-G."/>
        </authorList>
    </citation>
    <scope>NUCLEOTIDE SEQUENCE [LARGE SCALE GENOMIC DNA]</scope>
    <source>
        <tissue evidence="11">Rhizome</tissue>
    </source>
</reference>
<dbReference type="InterPro" id="IPR001356">
    <property type="entry name" value="HD"/>
</dbReference>
<dbReference type="GO" id="GO:0006355">
    <property type="term" value="P:regulation of DNA-templated transcription"/>
    <property type="evidence" value="ECO:0007669"/>
    <property type="project" value="InterPro"/>
</dbReference>
<dbReference type="FunFam" id="1.10.10.60:FF:000117">
    <property type="entry name" value="BEL1-like homeodomain protein 9"/>
    <property type="match status" value="1"/>
</dbReference>
<evidence type="ECO:0000256" key="9">
    <source>
        <dbReference type="SAM" id="MobiDB-lite"/>
    </source>
</evidence>
<evidence type="ECO:0000256" key="4">
    <source>
        <dbReference type="ARBA" id="ARBA00023125"/>
    </source>
</evidence>
<evidence type="ECO:0000256" key="6">
    <source>
        <dbReference type="ARBA" id="ARBA00023163"/>
    </source>
</evidence>
<evidence type="ECO:0000256" key="8">
    <source>
        <dbReference type="PROSITE-ProRule" id="PRU00108"/>
    </source>
</evidence>
<feature type="compositionally biased region" description="Polar residues" evidence="9">
    <location>
        <begin position="422"/>
        <end position="442"/>
    </location>
</feature>
<dbReference type="SMART" id="SM00574">
    <property type="entry name" value="POX"/>
    <property type="match status" value="1"/>
</dbReference>
<comment type="similarity">
    <text evidence="2">Belongs to the TALE/BELL homeobox family.</text>
</comment>
<evidence type="ECO:0000313" key="11">
    <source>
        <dbReference type="EMBL" id="KAG6531727.1"/>
    </source>
</evidence>
<feature type="DNA-binding region" description="Homeobox" evidence="8">
    <location>
        <begin position="333"/>
        <end position="395"/>
    </location>
</feature>
<keyword evidence="7 8" id="KW-0539">Nucleus</keyword>
<dbReference type="PROSITE" id="PS50071">
    <property type="entry name" value="HOMEOBOX_2"/>
    <property type="match status" value="1"/>
</dbReference>
<feature type="compositionally biased region" description="Basic and acidic residues" evidence="9">
    <location>
        <begin position="406"/>
        <end position="421"/>
    </location>
</feature>
<feature type="region of interest" description="Disordered" evidence="9">
    <location>
        <begin position="202"/>
        <end position="222"/>
    </location>
</feature>
<dbReference type="GO" id="GO:0003677">
    <property type="term" value="F:DNA binding"/>
    <property type="evidence" value="ECO:0007669"/>
    <property type="project" value="UniProtKB-UniRule"/>
</dbReference>
<dbReference type="Proteomes" id="UP000734854">
    <property type="component" value="Unassembled WGS sequence"/>
</dbReference>
<evidence type="ECO:0000256" key="5">
    <source>
        <dbReference type="ARBA" id="ARBA00023155"/>
    </source>
</evidence>
<dbReference type="GO" id="GO:0005634">
    <property type="term" value="C:nucleus"/>
    <property type="evidence" value="ECO:0007669"/>
    <property type="project" value="UniProtKB-SubCell"/>
</dbReference>
<sequence>MAAYFRGAPEMQPDGGLQTLYLMNPSYVGGYSDVAASPPNMALLNSAIDSNSVNSISLQKHFVSIPVHQPSAPTPHHDFDSGGPIHDGVSSAVQGLLPRLHQNLWTSAPSMSSRGPVAGASQQGLSLSLSQLETAAPEMPPARADESKINGVTGLLMRSKYLKAAQQLLDEVVNVGKGFKDEFTKRATSKNPAATVVFKTTDGGEENTSAKRAPDLSSAEKQEVRMKKAKLVNMLEEVEQRYQQYRHQMQAVVSSFEAIADTGSARTYTVLALRTISKQFRCLRDTIAGQIQATSKRLGEEEAKSVGSRLRFTDHHLKHQPALQQLGMIQNNAWRPQRGLPERSVSILRAWLFEHFLHPYPQDSDKLMLAKQTGLTRSQVSNWFINARVRLWKPMVEEMYLEEVKDKEQNTSEDMASKSDAHGSTPSKSVVEQQESNPTTAIQPLATKKARRSEEELIAGDTKSNQELLMKLMDGWQRVGEQQSSHPSLNPGHGGYGGYSVGQLREQFAPRFSGNGVSLTLGLQHSGNHSLSVVQPSSFLTSEGSDYMAHPSNAAAFMADRGLLLKYYQAS</sequence>
<feature type="compositionally biased region" description="Basic and acidic residues" evidence="9">
    <location>
        <begin position="208"/>
        <end position="222"/>
    </location>
</feature>
<organism evidence="11 12">
    <name type="scientific">Zingiber officinale</name>
    <name type="common">Ginger</name>
    <name type="synonym">Amomum zingiber</name>
    <dbReference type="NCBI Taxonomy" id="94328"/>
    <lineage>
        <taxon>Eukaryota</taxon>
        <taxon>Viridiplantae</taxon>
        <taxon>Streptophyta</taxon>
        <taxon>Embryophyta</taxon>
        <taxon>Tracheophyta</taxon>
        <taxon>Spermatophyta</taxon>
        <taxon>Magnoliopsida</taxon>
        <taxon>Liliopsida</taxon>
        <taxon>Zingiberales</taxon>
        <taxon>Zingiberaceae</taxon>
        <taxon>Zingiber</taxon>
    </lineage>
</organism>
<evidence type="ECO:0000256" key="1">
    <source>
        <dbReference type="ARBA" id="ARBA00004123"/>
    </source>
</evidence>
<dbReference type="SMART" id="SM00389">
    <property type="entry name" value="HOX"/>
    <property type="match status" value="1"/>
</dbReference>
<feature type="domain" description="Homeobox" evidence="10">
    <location>
        <begin position="331"/>
        <end position="394"/>
    </location>
</feature>
<keyword evidence="12" id="KW-1185">Reference proteome</keyword>
<evidence type="ECO:0000256" key="2">
    <source>
        <dbReference type="ARBA" id="ARBA00006454"/>
    </source>
</evidence>
<evidence type="ECO:0000256" key="7">
    <source>
        <dbReference type="ARBA" id="ARBA00023242"/>
    </source>
</evidence>
<evidence type="ECO:0000313" key="12">
    <source>
        <dbReference type="Proteomes" id="UP000734854"/>
    </source>
</evidence>
<dbReference type="InterPro" id="IPR050224">
    <property type="entry name" value="TALE_homeobox"/>
</dbReference>
<comment type="subcellular location">
    <subcellularLocation>
        <location evidence="1 8">Nucleus</location>
    </subcellularLocation>
</comment>
<dbReference type="OrthoDB" id="10056939at2759"/>
<accession>A0A8J5HNK3</accession>
<keyword evidence="3" id="KW-0805">Transcription regulation</keyword>
<dbReference type="Pfam" id="PF05920">
    <property type="entry name" value="Homeobox_KN"/>
    <property type="match status" value="1"/>
</dbReference>
<dbReference type="AlphaFoldDB" id="A0A8J5HNK3"/>
<keyword evidence="4 8" id="KW-0238">DNA-binding</keyword>
<evidence type="ECO:0000259" key="10">
    <source>
        <dbReference type="PROSITE" id="PS50071"/>
    </source>
</evidence>
<gene>
    <name evidence="11" type="ORF">ZIOFF_005547</name>
</gene>
<dbReference type="EMBL" id="JACMSC010000002">
    <property type="protein sequence ID" value="KAG6531727.1"/>
    <property type="molecule type" value="Genomic_DNA"/>
</dbReference>
<comment type="caution">
    <text evidence="11">The sequence shown here is derived from an EMBL/GenBank/DDBJ whole genome shotgun (WGS) entry which is preliminary data.</text>
</comment>
<dbReference type="PANTHER" id="PTHR11850">
    <property type="entry name" value="HOMEOBOX PROTEIN TRANSCRIPTION FACTORS"/>
    <property type="match status" value="1"/>
</dbReference>
<dbReference type="InterPro" id="IPR008422">
    <property type="entry name" value="KN_HD"/>
</dbReference>
<keyword evidence="6" id="KW-0804">Transcription</keyword>
<protein>
    <recommendedName>
        <fullName evidence="10">Homeobox domain-containing protein</fullName>
    </recommendedName>
</protein>
<dbReference type="CDD" id="cd00086">
    <property type="entry name" value="homeodomain"/>
    <property type="match status" value="1"/>
</dbReference>
<evidence type="ECO:0000256" key="3">
    <source>
        <dbReference type="ARBA" id="ARBA00023015"/>
    </source>
</evidence>
<proteinExistence type="inferred from homology"/>
<dbReference type="InterPro" id="IPR006563">
    <property type="entry name" value="POX_dom"/>
</dbReference>
<feature type="region of interest" description="Disordered" evidence="9">
    <location>
        <begin position="406"/>
        <end position="463"/>
    </location>
</feature>
<dbReference type="Pfam" id="PF07526">
    <property type="entry name" value="POX"/>
    <property type="match status" value="1"/>
</dbReference>
<name>A0A8J5HNK3_ZINOF</name>